<comment type="caution">
    <text evidence="1">The sequence shown here is derived from an EMBL/GenBank/DDBJ whole genome shotgun (WGS) entry which is preliminary data.</text>
</comment>
<protein>
    <submittedName>
        <fullName evidence="1">Uncharacterized protein</fullName>
    </submittedName>
</protein>
<dbReference type="AlphaFoldDB" id="U1QSY4"/>
<evidence type="ECO:0000313" key="1">
    <source>
        <dbReference type="EMBL" id="ERH24719.1"/>
    </source>
</evidence>
<keyword evidence="2" id="KW-1185">Reference proteome</keyword>
<gene>
    <name evidence="1" type="ORF">HMPREF1979_01146</name>
</gene>
<reference evidence="1 2" key="1">
    <citation type="submission" date="2013-08" db="EMBL/GenBank/DDBJ databases">
        <authorList>
            <person name="Weinstock G."/>
            <person name="Sodergren E."/>
            <person name="Wylie T."/>
            <person name="Fulton L."/>
            <person name="Fulton R."/>
            <person name="Fronick C."/>
            <person name="O'Laughlin M."/>
            <person name="Godfrey J."/>
            <person name="Miner T."/>
            <person name="Herter B."/>
            <person name="Appelbaum E."/>
            <person name="Cordes M."/>
            <person name="Lek S."/>
            <person name="Wollam A."/>
            <person name="Pepin K.H."/>
            <person name="Palsikar V.B."/>
            <person name="Mitreva M."/>
            <person name="Wilson R.K."/>
        </authorList>
    </citation>
    <scope>NUCLEOTIDE SEQUENCE [LARGE SCALE GENOMIC DNA]</scope>
    <source>
        <strain evidence="1 2">F0542</strain>
    </source>
</reference>
<organism evidence="1 2">
    <name type="scientific">Actinomyces johnsonii F0542</name>
    <dbReference type="NCBI Taxonomy" id="1321818"/>
    <lineage>
        <taxon>Bacteria</taxon>
        <taxon>Bacillati</taxon>
        <taxon>Actinomycetota</taxon>
        <taxon>Actinomycetes</taxon>
        <taxon>Actinomycetales</taxon>
        <taxon>Actinomycetaceae</taxon>
        <taxon>Actinomyces</taxon>
    </lineage>
</organism>
<proteinExistence type="predicted"/>
<dbReference type="HOGENOM" id="CLU_3195084_0_0_11"/>
<name>U1QSY4_9ACTO</name>
<dbReference type="Proteomes" id="UP000016536">
    <property type="component" value="Unassembled WGS sequence"/>
</dbReference>
<accession>U1QSY4</accession>
<sequence length="45" mass="4529">MAGEPKNRSEASVPGLVDWLLGVVTVLPTAVGDGQYCACAPVADA</sequence>
<dbReference type="EMBL" id="AWSE01000052">
    <property type="protein sequence ID" value="ERH24719.1"/>
    <property type="molecule type" value="Genomic_DNA"/>
</dbReference>
<evidence type="ECO:0000313" key="2">
    <source>
        <dbReference type="Proteomes" id="UP000016536"/>
    </source>
</evidence>